<keyword evidence="5" id="KW-1185">Reference proteome</keyword>
<keyword evidence="1 2" id="KW-0238">DNA-binding</keyword>
<dbReference type="PRINTS" id="PR00455">
    <property type="entry name" value="HTHTETR"/>
</dbReference>
<dbReference type="Proteomes" id="UP000243799">
    <property type="component" value="Unassembled WGS sequence"/>
</dbReference>
<dbReference type="GO" id="GO:0003700">
    <property type="term" value="F:DNA-binding transcription factor activity"/>
    <property type="evidence" value="ECO:0007669"/>
    <property type="project" value="TreeGrafter"/>
</dbReference>
<protein>
    <submittedName>
        <fullName evidence="4">Transcriptional regulator, TetR family</fullName>
    </submittedName>
</protein>
<evidence type="ECO:0000259" key="3">
    <source>
        <dbReference type="PROSITE" id="PS50977"/>
    </source>
</evidence>
<dbReference type="AlphaFoldDB" id="A0A1I1C1X6"/>
<dbReference type="InterPro" id="IPR050109">
    <property type="entry name" value="HTH-type_TetR-like_transc_reg"/>
</dbReference>
<evidence type="ECO:0000313" key="4">
    <source>
        <dbReference type="EMBL" id="SFB54898.1"/>
    </source>
</evidence>
<dbReference type="SUPFAM" id="SSF48498">
    <property type="entry name" value="Tetracyclin repressor-like, C-terminal domain"/>
    <property type="match status" value="1"/>
</dbReference>
<dbReference type="InterPro" id="IPR041583">
    <property type="entry name" value="TetR_C_31"/>
</dbReference>
<accession>A0A1I1C1X6</accession>
<feature type="domain" description="HTH tetR-type" evidence="3">
    <location>
        <begin position="16"/>
        <end position="76"/>
    </location>
</feature>
<dbReference type="GO" id="GO:0000976">
    <property type="term" value="F:transcription cis-regulatory region binding"/>
    <property type="evidence" value="ECO:0007669"/>
    <property type="project" value="TreeGrafter"/>
</dbReference>
<organism evidence="4 5">
    <name type="scientific">Amycolatopsis marina</name>
    <dbReference type="NCBI Taxonomy" id="490629"/>
    <lineage>
        <taxon>Bacteria</taxon>
        <taxon>Bacillati</taxon>
        <taxon>Actinomycetota</taxon>
        <taxon>Actinomycetes</taxon>
        <taxon>Pseudonocardiales</taxon>
        <taxon>Pseudonocardiaceae</taxon>
        <taxon>Amycolatopsis</taxon>
    </lineage>
</organism>
<sequence>MAPAADNRSRVRRHDPHRRERIADAAEAVIAELGIEALTHRAVAERADVPLGSTTYHFASRDDLIQVALERATERFLAHQAAWPQPGADLAGALADQVLDYCFGEWRTRSVVCYELYLAALRRPALRETANRYNDAVAESLAAVVGPVRASALTALLDGLNLRCLLARRTPSRTELRDLVACVLPE</sequence>
<name>A0A1I1C1X6_9PSEU</name>
<evidence type="ECO:0000256" key="2">
    <source>
        <dbReference type="PROSITE-ProRule" id="PRU00335"/>
    </source>
</evidence>
<dbReference type="InterPro" id="IPR036271">
    <property type="entry name" value="Tet_transcr_reg_TetR-rel_C_sf"/>
</dbReference>
<reference evidence="5" key="1">
    <citation type="submission" date="2016-10" db="EMBL/GenBank/DDBJ databases">
        <authorList>
            <person name="Varghese N."/>
            <person name="Submissions S."/>
        </authorList>
    </citation>
    <scope>NUCLEOTIDE SEQUENCE [LARGE SCALE GENOMIC DNA]</scope>
    <source>
        <strain evidence="5">CGMCC 4.3568</strain>
    </source>
</reference>
<dbReference type="Pfam" id="PF00440">
    <property type="entry name" value="TetR_N"/>
    <property type="match status" value="1"/>
</dbReference>
<evidence type="ECO:0000256" key="1">
    <source>
        <dbReference type="ARBA" id="ARBA00023125"/>
    </source>
</evidence>
<dbReference type="PANTHER" id="PTHR30055:SF231">
    <property type="entry name" value="TRANSCRIPTIONAL REGULATORY PROTEIN (PROBABLY DEOR-FAMILY)-RELATED"/>
    <property type="match status" value="1"/>
</dbReference>
<dbReference type="Pfam" id="PF17940">
    <property type="entry name" value="TetR_C_31"/>
    <property type="match status" value="1"/>
</dbReference>
<feature type="DNA-binding region" description="H-T-H motif" evidence="2">
    <location>
        <begin position="39"/>
        <end position="58"/>
    </location>
</feature>
<dbReference type="Gene3D" id="1.10.357.10">
    <property type="entry name" value="Tetracycline Repressor, domain 2"/>
    <property type="match status" value="1"/>
</dbReference>
<evidence type="ECO:0000313" key="5">
    <source>
        <dbReference type="Proteomes" id="UP000243799"/>
    </source>
</evidence>
<dbReference type="STRING" id="490629.SAMN05216266_11896"/>
<dbReference type="RefSeq" id="WP_091676311.1">
    <property type="nucleotide sequence ID" value="NZ_FOKG01000018.1"/>
</dbReference>
<dbReference type="PANTHER" id="PTHR30055">
    <property type="entry name" value="HTH-TYPE TRANSCRIPTIONAL REGULATOR RUTR"/>
    <property type="match status" value="1"/>
</dbReference>
<gene>
    <name evidence="4" type="ORF">SAMN05216266_11896</name>
</gene>
<dbReference type="InterPro" id="IPR001647">
    <property type="entry name" value="HTH_TetR"/>
</dbReference>
<dbReference type="OrthoDB" id="6929199at2"/>
<dbReference type="EMBL" id="FOKG01000018">
    <property type="protein sequence ID" value="SFB54898.1"/>
    <property type="molecule type" value="Genomic_DNA"/>
</dbReference>
<dbReference type="SUPFAM" id="SSF46689">
    <property type="entry name" value="Homeodomain-like"/>
    <property type="match status" value="1"/>
</dbReference>
<dbReference type="PROSITE" id="PS50977">
    <property type="entry name" value="HTH_TETR_2"/>
    <property type="match status" value="1"/>
</dbReference>
<dbReference type="InterPro" id="IPR009057">
    <property type="entry name" value="Homeodomain-like_sf"/>
</dbReference>
<proteinExistence type="predicted"/>